<dbReference type="Proteomes" id="UP000050956">
    <property type="component" value="Unassembled WGS sequence"/>
</dbReference>
<feature type="transmembrane region" description="Helical" evidence="1">
    <location>
        <begin position="22"/>
        <end position="45"/>
    </location>
</feature>
<evidence type="ECO:0000256" key="1">
    <source>
        <dbReference type="SAM" id="Phobius"/>
    </source>
</evidence>
<feature type="domain" description="TadE-like" evidence="2">
    <location>
        <begin position="16"/>
        <end position="59"/>
    </location>
</feature>
<proteinExistence type="predicted"/>
<sequence>MNIGTHVQGNARRQTGVVTLEYAFLLIIALIPLLLFTFTGTLIFAAKQSLTMAAAEGSRAALHYGDISQRQQSACQAARRSMLWLLNFSGQNPSCANASSAPIQVSGAYPCEAGSSVSCMRVTVSYNYDQHPFIPGTGAMYGWTIGAPLTSQAVVQLGNTSP</sequence>
<dbReference type="OrthoDB" id="5954142at2"/>
<reference evidence="3 4" key="1">
    <citation type="submission" date="2015-05" db="EMBL/GenBank/DDBJ databases">
        <title>Genome sequencing and analysis of members of genus Stenotrophomonas.</title>
        <authorList>
            <person name="Patil P.P."/>
            <person name="Midha S."/>
            <person name="Patil P.B."/>
        </authorList>
    </citation>
    <scope>NUCLEOTIDE SEQUENCE [LARGE SCALE GENOMIC DNA]</scope>
    <source>
        <strain evidence="3 4">DSM 24757</strain>
    </source>
</reference>
<dbReference type="STRING" id="336566.ABB30_08780"/>
<dbReference type="AlphaFoldDB" id="A0A0R0DFM3"/>
<evidence type="ECO:0000313" key="4">
    <source>
        <dbReference type="Proteomes" id="UP000050956"/>
    </source>
</evidence>
<comment type="caution">
    <text evidence="3">The sequence shown here is derived from an EMBL/GenBank/DDBJ whole genome shotgun (WGS) entry which is preliminary data.</text>
</comment>
<dbReference type="Pfam" id="PF07811">
    <property type="entry name" value="TadE"/>
    <property type="match status" value="1"/>
</dbReference>
<name>A0A0R0DFM3_9GAMM</name>
<dbReference type="InterPro" id="IPR012495">
    <property type="entry name" value="TadE-like_dom"/>
</dbReference>
<dbReference type="EMBL" id="LDJM01000021">
    <property type="protein sequence ID" value="KRG76801.1"/>
    <property type="molecule type" value="Genomic_DNA"/>
</dbReference>
<evidence type="ECO:0000259" key="2">
    <source>
        <dbReference type="Pfam" id="PF07811"/>
    </source>
</evidence>
<keyword evidence="1" id="KW-1133">Transmembrane helix</keyword>
<keyword evidence="4" id="KW-1185">Reference proteome</keyword>
<gene>
    <name evidence="3" type="ORF">ABB30_08780</name>
</gene>
<dbReference type="PATRIC" id="fig|336566.3.peg.1165"/>
<keyword evidence="1" id="KW-0472">Membrane</keyword>
<accession>A0A0R0DFM3</accession>
<protein>
    <submittedName>
        <fullName evidence="3">Pilus assembly protein TadE</fullName>
    </submittedName>
</protein>
<organism evidence="3 4">
    <name type="scientific">Stenotrophomonas ginsengisoli</name>
    <dbReference type="NCBI Taxonomy" id="336566"/>
    <lineage>
        <taxon>Bacteria</taxon>
        <taxon>Pseudomonadati</taxon>
        <taxon>Pseudomonadota</taxon>
        <taxon>Gammaproteobacteria</taxon>
        <taxon>Lysobacterales</taxon>
        <taxon>Lysobacteraceae</taxon>
        <taxon>Stenotrophomonas</taxon>
    </lineage>
</organism>
<keyword evidence="1" id="KW-0812">Transmembrane</keyword>
<evidence type="ECO:0000313" key="3">
    <source>
        <dbReference type="EMBL" id="KRG76801.1"/>
    </source>
</evidence>
<dbReference type="RefSeq" id="WP_057637922.1">
    <property type="nucleotide sequence ID" value="NZ_LDJM01000021.1"/>
</dbReference>